<keyword evidence="4" id="KW-1185">Reference proteome</keyword>
<dbReference type="PANTHER" id="PTHR46118:SF4">
    <property type="entry name" value="PROTEIN ABHD11"/>
    <property type="match status" value="1"/>
</dbReference>
<dbReference type="Proteomes" id="UP000017548">
    <property type="component" value="Unassembled WGS sequence"/>
</dbReference>
<evidence type="ECO:0000313" key="4">
    <source>
        <dbReference type="Proteomes" id="UP000017548"/>
    </source>
</evidence>
<dbReference type="PRINTS" id="PR00412">
    <property type="entry name" value="EPOXHYDRLASE"/>
</dbReference>
<comment type="caution">
    <text evidence="3">The sequence shown here is derived from an EMBL/GenBank/DDBJ whole genome shotgun (WGS) entry which is preliminary data.</text>
</comment>
<dbReference type="Pfam" id="PF00561">
    <property type="entry name" value="Abhydrolase_1"/>
    <property type="match status" value="1"/>
</dbReference>
<dbReference type="PRINTS" id="PR00111">
    <property type="entry name" value="ABHYDROLASE"/>
</dbReference>
<organism evidence="3 4">
    <name type="scientific">Shewanella decolorationis S12</name>
    <dbReference type="NCBI Taxonomy" id="1353536"/>
    <lineage>
        <taxon>Bacteria</taxon>
        <taxon>Pseudomonadati</taxon>
        <taxon>Pseudomonadota</taxon>
        <taxon>Gammaproteobacteria</taxon>
        <taxon>Alteromonadales</taxon>
        <taxon>Shewanellaceae</taxon>
        <taxon>Shewanella</taxon>
    </lineage>
</organism>
<dbReference type="InterPro" id="IPR000639">
    <property type="entry name" value="Epox_hydrolase-like"/>
</dbReference>
<reference evidence="3 4" key="1">
    <citation type="journal article" date="2013" name="Genome Announc.">
        <title>Draft Genome Sequence of Shewanella decolorationis S12, a Dye-Degrading Bacterium Isolated from a Wastewater Treatment Plant.</title>
        <authorList>
            <person name="Xu M."/>
            <person name="Fang Y."/>
            <person name="Liu J."/>
            <person name="Chen X."/>
            <person name="Sun G."/>
            <person name="Guo J."/>
            <person name="Hua Z."/>
            <person name="Tu Q."/>
            <person name="Wu L."/>
            <person name="Zhou J."/>
            <person name="Liu X."/>
        </authorList>
    </citation>
    <scope>NUCLEOTIDE SEQUENCE [LARGE SCALE GENOMIC DNA]</scope>
    <source>
        <strain evidence="3 4">S12</strain>
    </source>
</reference>
<dbReference type="GO" id="GO:0016787">
    <property type="term" value="F:hydrolase activity"/>
    <property type="evidence" value="ECO:0007669"/>
    <property type="project" value="UniProtKB-KW"/>
</dbReference>
<evidence type="ECO:0000259" key="2">
    <source>
        <dbReference type="Pfam" id="PF00561"/>
    </source>
</evidence>
<evidence type="ECO:0000256" key="1">
    <source>
        <dbReference type="ARBA" id="ARBA00022801"/>
    </source>
</evidence>
<evidence type="ECO:0000313" key="3">
    <source>
        <dbReference type="EMBL" id="ESE43340.1"/>
    </source>
</evidence>
<protein>
    <submittedName>
        <fullName evidence="3">Alpha beta hydrolase fold protein</fullName>
    </submittedName>
</protein>
<feature type="domain" description="AB hydrolase-1" evidence="2">
    <location>
        <begin position="19"/>
        <end position="250"/>
    </location>
</feature>
<dbReference type="EMBL" id="AXZL01000001">
    <property type="protein sequence ID" value="ESE43340.1"/>
    <property type="molecule type" value="Genomic_DNA"/>
</dbReference>
<name>A0ABP2Z8M6_9GAMM</name>
<keyword evidence="1 3" id="KW-0378">Hydrolase</keyword>
<proteinExistence type="predicted"/>
<accession>A0ABP2Z8M6</accession>
<dbReference type="PANTHER" id="PTHR46118">
    <property type="entry name" value="PROTEIN ABHD11"/>
    <property type="match status" value="1"/>
</dbReference>
<sequence length="266" mass="29437">MYHSTGDFMNFASTGQGEAVLLIHGLFGNLDNLKGLGQVLEANHQVIRVDVPNHGLSEHWQEMDYPSLAKAMVALLDELALERAHIVGHSMGGKIAMATALAYPERIISLVAADIAPVAYKPRHDAVFAALESLPLEGHTDRRFALAHLLAGGIDEPTAQFLLKNLQRTDTGFRWKMNLTGLKSCYPNIIGWPNQKHETQQVFNGPSLFIRGGDSNYVTAEHRDEIMRQFPAAQAKTLEGCGHWLHAQKPAVFNRIVSEFIDKHSV</sequence>
<dbReference type="SUPFAM" id="SSF53474">
    <property type="entry name" value="alpha/beta-Hydrolases"/>
    <property type="match status" value="1"/>
</dbReference>
<dbReference type="InterPro" id="IPR000073">
    <property type="entry name" value="AB_hydrolase_1"/>
</dbReference>
<dbReference type="InterPro" id="IPR029058">
    <property type="entry name" value="AB_hydrolase_fold"/>
</dbReference>
<dbReference type="Gene3D" id="3.40.50.1820">
    <property type="entry name" value="alpha/beta hydrolase"/>
    <property type="match status" value="1"/>
</dbReference>
<gene>
    <name evidence="3" type="ORF">SHD_0025</name>
</gene>